<geneLocation type="plasmid" evidence="2 3">
    <name>pSA01</name>
</geneLocation>
<dbReference type="Proteomes" id="UP000070134">
    <property type="component" value="Plasmid pSA01"/>
</dbReference>
<dbReference type="AlphaFoldDB" id="A0A127A6N4"/>
<dbReference type="KEGG" id="satk:SA2016_4135"/>
<sequence length="121" mass="13481">MNRYGRQAETMWKQACPGRYAALEDPEAFFTGLGKLAMEMVLDLEVKIAGPDVPGEAYLEKVGRLNAARNQAEEVARAEILAPPETEEPDEEDEDPGDPGSNLLAWINRHEHQSSQEDELD</sequence>
<keyword evidence="3" id="KW-1185">Reference proteome</keyword>
<evidence type="ECO:0008006" key="4">
    <source>
        <dbReference type="Google" id="ProtNLM"/>
    </source>
</evidence>
<evidence type="ECO:0000256" key="1">
    <source>
        <dbReference type="SAM" id="MobiDB-lite"/>
    </source>
</evidence>
<dbReference type="RefSeq" id="WP_229710898.1">
    <property type="nucleotide sequence ID" value="NZ_BJMO01000025.1"/>
</dbReference>
<name>A0A127A6N4_9MICC</name>
<proteinExistence type="predicted"/>
<protein>
    <recommendedName>
        <fullName evidence="4">TnpV protein</fullName>
    </recommendedName>
</protein>
<feature type="region of interest" description="Disordered" evidence="1">
    <location>
        <begin position="78"/>
        <end position="121"/>
    </location>
</feature>
<dbReference type="EMBL" id="CP014519">
    <property type="protein sequence ID" value="AMM34787.1"/>
    <property type="molecule type" value="Genomic_DNA"/>
</dbReference>
<dbReference type="PATRIC" id="fig|37927.3.peg.4246"/>
<accession>A0A127A6N4</accession>
<reference evidence="2 3" key="1">
    <citation type="submission" date="2016-02" db="EMBL/GenBank/DDBJ databases">
        <title>Complete genome of Sinomonas atrocyanea KCTC 3377.</title>
        <authorList>
            <person name="Kim K.M."/>
        </authorList>
    </citation>
    <scope>NUCLEOTIDE SEQUENCE [LARGE SCALE GENOMIC DNA]</scope>
    <source>
        <strain evidence="2 3">KCTC 3377</strain>
        <plasmid evidence="2 3">pSA01</plasmid>
    </source>
</reference>
<keyword evidence="2" id="KW-0614">Plasmid</keyword>
<evidence type="ECO:0000313" key="3">
    <source>
        <dbReference type="Proteomes" id="UP000070134"/>
    </source>
</evidence>
<evidence type="ECO:0000313" key="2">
    <source>
        <dbReference type="EMBL" id="AMM34787.1"/>
    </source>
</evidence>
<feature type="compositionally biased region" description="Acidic residues" evidence="1">
    <location>
        <begin position="85"/>
        <end position="97"/>
    </location>
</feature>
<organism evidence="2 3">
    <name type="scientific">Sinomonas atrocyanea</name>
    <dbReference type="NCBI Taxonomy" id="37927"/>
    <lineage>
        <taxon>Bacteria</taxon>
        <taxon>Bacillati</taxon>
        <taxon>Actinomycetota</taxon>
        <taxon>Actinomycetes</taxon>
        <taxon>Micrococcales</taxon>
        <taxon>Micrococcaceae</taxon>
        <taxon>Sinomonas</taxon>
    </lineage>
</organism>
<gene>
    <name evidence="2" type="ORF">SA2016_4135</name>
</gene>